<accession>A0A1G2QC55</accession>
<dbReference type="SUPFAM" id="SSF48179">
    <property type="entry name" value="6-phosphogluconate dehydrogenase C-terminal domain-like"/>
    <property type="match status" value="1"/>
</dbReference>
<dbReference type="GO" id="GO:0051287">
    <property type="term" value="F:NAD binding"/>
    <property type="evidence" value="ECO:0007669"/>
    <property type="project" value="InterPro"/>
</dbReference>
<dbReference type="Pfam" id="PF07479">
    <property type="entry name" value="NAD_Gly3P_dh_C"/>
    <property type="match status" value="1"/>
</dbReference>
<dbReference type="InterPro" id="IPR036291">
    <property type="entry name" value="NAD(P)-bd_dom_sf"/>
</dbReference>
<keyword evidence="2" id="KW-0444">Lipid biosynthesis</keyword>
<dbReference type="GO" id="GO:0005975">
    <property type="term" value="P:carbohydrate metabolic process"/>
    <property type="evidence" value="ECO:0007669"/>
    <property type="project" value="InterPro"/>
</dbReference>
<keyword evidence="8 9" id="KW-0520">NAD</keyword>
<dbReference type="PANTHER" id="PTHR11728">
    <property type="entry name" value="GLYCEROL-3-PHOSPHATE DEHYDROGENASE"/>
    <property type="match status" value="1"/>
</dbReference>
<evidence type="ECO:0000256" key="9">
    <source>
        <dbReference type="RuleBase" id="RU000437"/>
    </source>
</evidence>
<dbReference type="Gene3D" id="1.10.1040.10">
    <property type="entry name" value="N-(1-d-carboxylethyl)-l-norvaline Dehydrogenase, domain 2"/>
    <property type="match status" value="1"/>
</dbReference>
<dbReference type="GO" id="GO:0141153">
    <property type="term" value="F:glycerol-3-phosphate dehydrogenase (NADP+) activity"/>
    <property type="evidence" value="ECO:0007669"/>
    <property type="project" value="RHEA"/>
</dbReference>
<feature type="binding site" evidence="8">
    <location>
        <position position="121"/>
    </location>
    <ligand>
        <name>NAD(+)</name>
        <dbReference type="ChEBI" id="CHEBI:57540"/>
    </ligand>
</feature>
<dbReference type="InterPro" id="IPR006109">
    <property type="entry name" value="G3P_DH_NAD-dep_C"/>
</dbReference>
<sequence>MKIERVAIIGAGEIGLALGGVIAQKAEVFYWDKNEKKLLGLSGEDLSLPEIMTGAQAIFLCLPTAGLKEAIFCLSPYLRADHILITLAKGLEEGTGRTALEFVSKIIHKGLVGALAGPLVAEEIAGGRPGAGVLVGKGRKMSAVAELFAGSKIKISFSTDLIGASLAGVLKNIYALGAGMGEALGWGSNARALYLTEAQGEILAIGKMFGGKTITLLGPAGLGDFLATALSKNSANFYVGWQLARQEKIDRSSEGLVSLPLLLGRLGNRAKNFPVLMMLKKIILDDQSAEEIFRQGGLI</sequence>
<evidence type="ECO:0000256" key="6">
    <source>
        <dbReference type="ARBA" id="ARBA00023264"/>
    </source>
</evidence>
<dbReference type="PIRSF" id="PIRSF000114">
    <property type="entry name" value="Glycerol-3-P_dh"/>
    <property type="match status" value="1"/>
</dbReference>
<feature type="domain" description="Glycerol-3-phosphate dehydrogenase NAD-dependent C-terminal" evidence="12">
    <location>
        <begin position="160"/>
        <end position="293"/>
    </location>
</feature>
<keyword evidence="3 9" id="KW-0560">Oxidoreductase</keyword>
<dbReference type="EMBL" id="MHTI01000040">
    <property type="protein sequence ID" value="OHA58003.1"/>
    <property type="molecule type" value="Genomic_DNA"/>
</dbReference>
<evidence type="ECO:0000313" key="13">
    <source>
        <dbReference type="EMBL" id="OHA58003.1"/>
    </source>
</evidence>
<comment type="similarity">
    <text evidence="1 9">Belongs to the NAD-dependent glycerol-3-phosphate dehydrogenase family.</text>
</comment>
<dbReference type="AlphaFoldDB" id="A0A1G2QC55"/>
<evidence type="ECO:0000259" key="12">
    <source>
        <dbReference type="Pfam" id="PF07479"/>
    </source>
</evidence>
<evidence type="ECO:0000256" key="7">
    <source>
        <dbReference type="PIRSR" id="PIRSR000114-1"/>
    </source>
</evidence>
<keyword evidence="6" id="KW-1208">Phospholipid metabolism</keyword>
<evidence type="ECO:0000256" key="8">
    <source>
        <dbReference type="PIRSR" id="PIRSR000114-3"/>
    </source>
</evidence>
<evidence type="ECO:0000256" key="2">
    <source>
        <dbReference type="ARBA" id="ARBA00022516"/>
    </source>
</evidence>
<dbReference type="Proteomes" id="UP000178481">
    <property type="component" value="Unassembled WGS sequence"/>
</dbReference>
<dbReference type="InterPro" id="IPR008927">
    <property type="entry name" value="6-PGluconate_DH-like_C_sf"/>
</dbReference>
<evidence type="ECO:0000256" key="10">
    <source>
        <dbReference type="RuleBase" id="RU000439"/>
    </source>
</evidence>
<reference evidence="13 14" key="1">
    <citation type="journal article" date="2016" name="Nat. Commun.">
        <title>Thousands of microbial genomes shed light on interconnected biogeochemical processes in an aquifer system.</title>
        <authorList>
            <person name="Anantharaman K."/>
            <person name="Brown C.T."/>
            <person name="Hug L.A."/>
            <person name="Sharon I."/>
            <person name="Castelle C.J."/>
            <person name="Probst A.J."/>
            <person name="Thomas B.C."/>
            <person name="Singh A."/>
            <person name="Wilkins M.J."/>
            <person name="Karaoz U."/>
            <person name="Brodie E.L."/>
            <person name="Williams K.H."/>
            <person name="Hubbard S.S."/>
            <person name="Banfield J.F."/>
        </authorList>
    </citation>
    <scope>NUCLEOTIDE SEQUENCE [LARGE SCALE GENOMIC DNA]</scope>
</reference>
<feature type="binding site" evidence="8">
    <location>
        <begin position="10"/>
        <end position="15"/>
    </location>
    <ligand>
        <name>NAD(+)</name>
        <dbReference type="ChEBI" id="CHEBI:57540"/>
    </ligand>
</feature>
<dbReference type="GO" id="GO:0046168">
    <property type="term" value="P:glycerol-3-phosphate catabolic process"/>
    <property type="evidence" value="ECO:0007669"/>
    <property type="project" value="InterPro"/>
</dbReference>
<feature type="domain" description="Glycerol-3-phosphate dehydrogenase NAD-dependent N-terminal" evidence="11">
    <location>
        <begin position="48"/>
        <end position="134"/>
    </location>
</feature>
<dbReference type="SUPFAM" id="SSF51735">
    <property type="entry name" value="NAD(P)-binding Rossmann-fold domains"/>
    <property type="match status" value="1"/>
</dbReference>
<dbReference type="InterPro" id="IPR006168">
    <property type="entry name" value="G3P_DH_NAD-dep"/>
</dbReference>
<proteinExistence type="inferred from homology"/>
<evidence type="ECO:0000256" key="5">
    <source>
        <dbReference type="ARBA" id="ARBA00023209"/>
    </source>
</evidence>
<name>A0A1G2QC55_9BACT</name>
<evidence type="ECO:0000313" key="14">
    <source>
        <dbReference type="Proteomes" id="UP000178481"/>
    </source>
</evidence>
<evidence type="ECO:0000256" key="1">
    <source>
        <dbReference type="ARBA" id="ARBA00011009"/>
    </source>
</evidence>
<feature type="active site" description="Proton acceptor" evidence="7">
    <location>
        <position position="171"/>
    </location>
</feature>
<dbReference type="InterPro" id="IPR013328">
    <property type="entry name" value="6PGD_dom2"/>
</dbReference>
<evidence type="ECO:0000259" key="11">
    <source>
        <dbReference type="Pfam" id="PF01210"/>
    </source>
</evidence>
<gene>
    <name evidence="13" type="ORF">A2607_00905</name>
</gene>
<comment type="catalytic activity">
    <reaction evidence="10">
        <text>sn-glycerol 3-phosphate + NADP(+) = dihydroxyacetone phosphate + NADPH + H(+)</text>
        <dbReference type="Rhea" id="RHEA:11096"/>
        <dbReference type="ChEBI" id="CHEBI:15378"/>
        <dbReference type="ChEBI" id="CHEBI:57597"/>
        <dbReference type="ChEBI" id="CHEBI:57642"/>
        <dbReference type="ChEBI" id="CHEBI:57783"/>
        <dbReference type="ChEBI" id="CHEBI:58349"/>
        <dbReference type="EC" id="1.1.1.94"/>
    </reaction>
</comment>
<dbReference type="GO" id="GO:0005829">
    <property type="term" value="C:cytosol"/>
    <property type="evidence" value="ECO:0007669"/>
    <property type="project" value="TreeGrafter"/>
</dbReference>
<dbReference type="InterPro" id="IPR011128">
    <property type="entry name" value="G3P_DH_NAD-dep_N"/>
</dbReference>
<organism evidence="13 14">
    <name type="scientific">Candidatus Vogelbacteria bacterium RIFOXYD1_FULL_42_15</name>
    <dbReference type="NCBI Taxonomy" id="1802437"/>
    <lineage>
        <taxon>Bacteria</taxon>
        <taxon>Candidatus Vogeliibacteriota</taxon>
    </lineage>
</organism>
<dbReference type="GO" id="GO:0008654">
    <property type="term" value="P:phospholipid biosynthetic process"/>
    <property type="evidence" value="ECO:0007669"/>
    <property type="project" value="UniProtKB-KW"/>
</dbReference>
<keyword evidence="4" id="KW-0443">Lipid metabolism</keyword>
<keyword evidence="5" id="KW-0594">Phospholipid biosynthesis</keyword>
<dbReference type="PANTHER" id="PTHR11728:SF1">
    <property type="entry name" value="GLYCEROL-3-PHOSPHATE DEHYDROGENASE [NAD(+)] 2, CHLOROPLASTIC"/>
    <property type="match status" value="1"/>
</dbReference>
<comment type="caution">
    <text evidence="13">The sequence shown here is derived from an EMBL/GenBank/DDBJ whole genome shotgun (WGS) entry which is preliminary data.</text>
</comment>
<dbReference type="Pfam" id="PF01210">
    <property type="entry name" value="NAD_Gly3P_dh_N"/>
    <property type="match status" value="1"/>
</dbReference>
<protein>
    <recommendedName>
        <fullName evidence="10">Glycerol-3-phosphate dehydrogenase</fullName>
        <ecNumber evidence="10">1.1.1.94</ecNumber>
    </recommendedName>
</protein>
<dbReference type="PRINTS" id="PR00077">
    <property type="entry name" value="GPDHDRGNASE"/>
</dbReference>
<dbReference type="PROSITE" id="PS00957">
    <property type="entry name" value="NAD_G3PDH"/>
    <property type="match status" value="1"/>
</dbReference>
<dbReference type="EC" id="1.1.1.94" evidence="10"/>
<evidence type="ECO:0000256" key="4">
    <source>
        <dbReference type="ARBA" id="ARBA00023098"/>
    </source>
</evidence>
<dbReference type="Gene3D" id="3.40.50.720">
    <property type="entry name" value="NAD(P)-binding Rossmann-like Domain"/>
    <property type="match status" value="1"/>
</dbReference>
<evidence type="ECO:0000256" key="3">
    <source>
        <dbReference type="ARBA" id="ARBA00023002"/>
    </source>
</evidence>